<evidence type="ECO:0000313" key="2">
    <source>
        <dbReference type="WBParaSite" id="MBELARI_LOCUS14479"/>
    </source>
</evidence>
<accession>A0AAF3EKC5</accession>
<evidence type="ECO:0008006" key="3">
    <source>
        <dbReference type="Google" id="ProtNLM"/>
    </source>
</evidence>
<dbReference type="AlphaFoldDB" id="A0AAF3EKC5"/>
<protein>
    <recommendedName>
        <fullName evidence="3">Invertebrate defensins family profile domain-containing protein</fullName>
    </recommendedName>
</protein>
<sequence length="135" mass="14820">MIDATLKVKESNRIGIDKRSLIAEKKAASSVTCAITTSTDGSEDGLIHCFKKDGPIPEGAKQLADARIERAISGINNHLSSIELEEDIGYGCELFAHDSEKCNYACRSIFNCNWGKCVGWLEHKCACFNGDNSRY</sequence>
<dbReference type="Proteomes" id="UP000887575">
    <property type="component" value="Unassembled WGS sequence"/>
</dbReference>
<dbReference type="WBParaSite" id="MBELARI_LOCUS14479">
    <property type="protein sequence ID" value="MBELARI_LOCUS14479"/>
    <property type="gene ID" value="MBELARI_LOCUS14479"/>
</dbReference>
<reference evidence="2" key="1">
    <citation type="submission" date="2024-02" db="UniProtKB">
        <authorList>
            <consortium name="WormBaseParasite"/>
        </authorList>
    </citation>
    <scope>IDENTIFICATION</scope>
</reference>
<proteinExistence type="predicted"/>
<keyword evidence="1" id="KW-1185">Reference proteome</keyword>
<evidence type="ECO:0000313" key="1">
    <source>
        <dbReference type="Proteomes" id="UP000887575"/>
    </source>
</evidence>
<name>A0AAF3EKC5_9BILA</name>
<organism evidence="1 2">
    <name type="scientific">Mesorhabditis belari</name>
    <dbReference type="NCBI Taxonomy" id="2138241"/>
    <lineage>
        <taxon>Eukaryota</taxon>
        <taxon>Metazoa</taxon>
        <taxon>Ecdysozoa</taxon>
        <taxon>Nematoda</taxon>
        <taxon>Chromadorea</taxon>
        <taxon>Rhabditida</taxon>
        <taxon>Rhabditina</taxon>
        <taxon>Rhabditomorpha</taxon>
        <taxon>Rhabditoidea</taxon>
        <taxon>Rhabditidae</taxon>
        <taxon>Mesorhabditinae</taxon>
        <taxon>Mesorhabditis</taxon>
    </lineage>
</organism>